<gene>
    <name evidence="2" type="ORF">BN869_000002723_1</name>
</gene>
<sequence length="436" mass="47660">MLEKPGLYARVAAYTVLLIWNEVKFLLNTAIIRKKAAWFGPAVPEERTRNIVIIGASFAGHYAVRLIANSLPPNSPFRVIVIEPSSHFVFTWVLPRFCVAKGHAHKAFIPYGGNIEGVPEGAVRWIQDKAVAVTKDSVQLKNSDEQIPYEYLIVATGSGVKDGLPSRVHETEKAEGVKRVQEMQQNIEKANKLVVVGGGAAGVEVATDAKSVYPNKSVTLVHSRSALMHRFGPGLQKAALEGMQKLGGDVILEDRLVGHDAEAGTVTLQSGKVLECDFLINCTGQKPHSELIAQLSPSCISETGHIKIKPTLQIADDACPNIYVCGEVADTKTPNPNARSASRQAWVVAANILKLVQGKKPTEKYENFWADGLIKLTLGLDRSVTHFGDGKAELLFESVEKDEELMAAVCWSRMGKKPYEDDYLNKPELKPEVECA</sequence>
<protein>
    <recommendedName>
        <fullName evidence="1">FAD/NAD(P)-binding domain-containing protein</fullName>
    </recommendedName>
</protein>
<dbReference type="PANTHER" id="PTHR43735:SF11">
    <property type="entry name" value="HYPOTHETICAL OXIDOREDUCTASE (EUROFUNG)"/>
    <property type="match status" value="1"/>
</dbReference>
<dbReference type="GO" id="GO:0005737">
    <property type="term" value="C:cytoplasm"/>
    <property type="evidence" value="ECO:0007669"/>
    <property type="project" value="TreeGrafter"/>
</dbReference>
<dbReference type="Gene3D" id="3.50.50.100">
    <property type="match status" value="1"/>
</dbReference>
<dbReference type="PRINTS" id="PR00469">
    <property type="entry name" value="PNDRDTASEII"/>
</dbReference>
<dbReference type="SUPFAM" id="SSF51905">
    <property type="entry name" value="FAD/NAD(P)-binding domain"/>
    <property type="match status" value="1"/>
</dbReference>
<dbReference type="GO" id="GO:0050660">
    <property type="term" value="F:flavin adenine dinucleotide binding"/>
    <property type="evidence" value="ECO:0007669"/>
    <property type="project" value="TreeGrafter"/>
</dbReference>
<proteinExistence type="predicted"/>
<dbReference type="PRINTS" id="PR00368">
    <property type="entry name" value="FADPNR"/>
</dbReference>
<feature type="domain" description="FAD/NAD(P)-binding" evidence="1">
    <location>
        <begin position="50"/>
        <end position="341"/>
    </location>
</feature>
<dbReference type="InterPro" id="IPR023753">
    <property type="entry name" value="FAD/NAD-binding_dom"/>
</dbReference>
<dbReference type="Pfam" id="PF07992">
    <property type="entry name" value="Pyr_redox_2"/>
    <property type="match status" value="1"/>
</dbReference>
<dbReference type="GO" id="GO:0004174">
    <property type="term" value="F:electron-transferring-flavoprotein dehydrogenase activity"/>
    <property type="evidence" value="ECO:0007669"/>
    <property type="project" value="TreeGrafter"/>
</dbReference>
<dbReference type="AlphaFoldDB" id="A0A0B7JNV0"/>
<dbReference type="EMBL" id="CDPU01000005">
    <property type="protein sequence ID" value="CEO46668.1"/>
    <property type="molecule type" value="Genomic_DNA"/>
</dbReference>
<evidence type="ECO:0000259" key="1">
    <source>
        <dbReference type="Pfam" id="PF07992"/>
    </source>
</evidence>
<dbReference type="InterPro" id="IPR036188">
    <property type="entry name" value="FAD/NAD-bd_sf"/>
</dbReference>
<evidence type="ECO:0000313" key="2">
    <source>
        <dbReference type="EMBL" id="CEO46668.1"/>
    </source>
</evidence>
<accession>A0A0B7JNV0</accession>
<dbReference type="PANTHER" id="PTHR43735">
    <property type="entry name" value="APOPTOSIS-INDUCING FACTOR 1"/>
    <property type="match status" value="1"/>
</dbReference>
<organism evidence="2">
    <name type="scientific">Bionectria ochroleuca</name>
    <name type="common">Gliocladium roseum</name>
    <dbReference type="NCBI Taxonomy" id="29856"/>
    <lineage>
        <taxon>Eukaryota</taxon>
        <taxon>Fungi</taxon>
        <taxon>Dikarya</taxon>
        <taxon>Ascomycota</taxon>
        <taxon>Pezizomycotina</taxon>
        <taxon>Sordariomycetes</taxon>
        <taxon>Hypocreomycetidae</taxon>
        <taxon>Hypocreales</taxon>
        <taxon>Bionectriaceae</taxon>
        <taxon>Clonostachys</taxon>
    </lineage>
</organism>
<reference evidence="2" key="1">
    <citation type="submission" date="2015-01" db="EMBL/GenBank/DDBJ databases">
        <authorList>
            <person name="Durling Mikael"/>
        </authorList>
    </citation>
    <scope>NUCLEOTIDE SEQUENCE</scope>
</reference>
<name>A0A0B7JNV0_BIOOC</name>